<reference evidence="1 2" key="1">
    <citation type="submission" date="2023-11" db="EMBL/GenBank/DDBJ databases">
        <title>Halocaridina rubra genome assembly.</title>
        <authorList>
            <person name="Smith C."/>
        </authorList>
    </citation>
    <scope>NUCLEOTIDE SEQUENCE [LARGE SCALE GENOMIC DNA]</scope>
    <source>
        <strain evidence="1">EP-1</strain>
        <tissue evidence="1">Whole</tissue>
    </source>
</reference>
<name>A0AAN8WY37_HALRR</name>
<feature type="non-terminal residue" evidence="1">
    <location>
        <position position="133"/>
    </location>
</feature>
<dbReference type="Proteomes" id="UP001381693">
    <property type="component" value="Unassembled WGS sequence"/>
</dbReference>
<proteinExistence type="predicted"/>
<accession>A0AAN8WY37</accession>
<gene>
    <name evidence="1" type="ORF">SK128_011039</name>
</gene>
<dbReference type="EMBL" id="JAXCGZ010011751">
    <property type="protein sequence ID" value="KAK7074172.1"/>
    <property type="molecule type" value="Genomic_DNA"/>
</dbReference>
<sequence length="133" mass="14420">MEGVYALLRSTLPSNILTPKPSGEITSKFESVLEHTWRREPVLLQAGSMSELLEKIGVMKGQQLMAPSTRHRGVRRISKDRVDSTIGLRADTPGGSNGSACNLAPPNTSASFTLHYSNIPGLNSNHSSVKQHL</sequence>
<dbReference type="AlphaFoldDB" id="A0AAN8WY37"/>
<evidence type="ECO:0000313" key="2">
    <source>
        <dbReference type="Proteomes" id="UP001381693"/>
    </source>
</evidence>
<protein>
    <submittedName>
        <fullName evidence="1">Uncharacterized protein</fullName>
    </submittedName>
</protein>
<keyword evidence="2" id="KW-1185">Reference proteome</keyword>
<comment type="caution">
    <text evidence="1">The sequence shown here is derived from an EMBL/GenBank/DDBJ whole genome shotgun (WGS) entry which is preliminary data.</text>
</comment>
<evidence type="ECO:0000313" key="1">
    <source>
        <dbReference type="EMBL" id="KAK7074172.1"/>
    </source>
</evidence>
<organism evidence="1 2">
    <name type="scientific">Halocaridina rubra</name>
    <name type="common">Hawaiian red shrimp</name>
    <dbReference type="NCBI Taxonomy" id="373956"/>
    <lineage>
        <taxon>Eukaryota</taxon>
        <taxon>Metazoa</taxon>
        <taxon>Ecdysozoa</taxon>
        <taxon>Arthropoda</taxon>
        <taxon>Crustacea</taxon>
        <taxon>Multicrustacea</taxon>
        <taxon>Malacostraca</taxon>
        <taxon>Eumalacostraca</taxon>
        <taxon>Eucarida</taxon>
        <taxon>Decapoda</taxon>
        <taxon>Pleocyemata</taxon>
        <taxon>Caridea</taxon>
        <taxon>Atyoidea</taxon>
        <taxon>Atyidae</taxon>
        <taxon>Halocaridina</taxon>
    </lineage>
</organism>